<dbReference type="Pfam" id="PF00496">
    <property type="entry name" value="SBP_bac_5"/>
    <property type="match status" value="1"/>
</dbReference>
<dbReference type="InterPro" id="IPR030678">
    <property type="entry name" value="Peptide/Ni-bd"/>
</dbReference>
<dbReference type="PANTHER" id="PTHR30290:SF38">
    <property type="entry name" value="D,D-DIPEPTIDE-BINDING PERIPLASMIC PROTEIN DDPA-RELATED"/>
    <property type="match status" value="1"/>
</dbReference>
<dbReference type="GO" id="GO:1904680">
    <property type="term" value="F:peptide transmembrane transporter activity"/>
    <property type="evidence" value="ECO:0007669"/>
    <property type="project" value="TreeGrafter"/>
</dbReference>
<dbReference type="InterPro" id="IPR000914">
    <property type="entry name" value="SBP_5_dom"/>
</dbReference>
<dbReference type="GO" id="GO:0015833">
    <property type="term" value="P:peptide transport"/>
    <property type="evidence" value="ECO:0007669"/>
    <property type="project" value="TreeGrafter"/>
</dbReference>
<organism evidence="4">
    <name type="scientific">Variovorax paradoxus</name>
    <dbReference type="NCBI Taxonomy" id="34073"/>
    <lineage>
        <taxon>Bacteria</taxon>
        <taxon>Pseudomonadati</taxon>
        <taxon>Pseudomonadota</taxon>
        <taxon>Betaproteobacteria</taxon>
        <taxon>Burkholderiales</taxon>
        <taxon>Comamonadaceae</taxon>
        <taxon>Variovorax</taxon>
    </lineage>
</organism>
<evidence type="ECO:0000256" key="1">
    <source>
        <dbReference type="ARBA" id="ARBA00005695"/>
    </source>
</evidence>
<dbReference type="GO" id="GO:0043190">
    <property type="term" value="C:ATP-binding cassette (ABC) transporter complex"/>
    <property type="evidence" value="ECO:0007669"/>
    <property type="project" value="InterPro"/>
</dbReference>
<dbReference type="GO" id="GO:0030288">
    <property type="term" value="C:outer membrane-bounded periplasmic space"/>
    <property type="evidence" value="ECO:0007669"/>
    <property type="project" value="UniProtKB-ARBA"/>
</dbReference>
<evidence type="ECO:0000256" key="2">
    <source>
        <dbReference type="ARBA" id="ARBA00022729"/>
    </source>
</evidence>
<dbReference type="PANTHER" id="PTHR30290">
    <property type="entry name" value="PERIPLASMIC BINDING COMPONENT OF ABC TRANSPORTER"/>
    <property type="match status" value="1"/>
</dbReference>
<dbReference type="InterPro" id="IPR039424">
    <property type="entry name" value="SBP_5"/>
</dbReference>
<dbReference type="Gene3D" id="3.40.190.10">
    <property type="entry name" value="Periplasmic binding protein-like II"/>
    <property type="match status" value="1"/>
</dbReference>
<protein>
    <submittedName>
        <fullName evidence="4">Putative D,D-dipeptide-binding periplasmic protein DdpA</fullName>
    </submittedName>
</protein>
<reference evidence="4" key="1">
    <citation type="submission" date="2019-12" db="EMBL/GenBank/DDBJ databases">
        <authorList>
            <person name="Cremers G."/>
        </authorList>
    </citation>
    <scope>NUCLEOTIDE SEQUENCE</scope>
    <source>
        <strain evidence="4">Vvax</strain>
    </source>
</reference>
<evidence type="ECO:0000313" key="4">
    <source>
        <dbReference type="EMBL" id="CAA2109316.1"/>
    </source>
</evidence>
<dbReference type="EMBL" id="LR743508">
    <property type="protein sequence ID" value="CAA2109316.1"/>
    <property type="molecule type" value="Genomic_DNA"/>
</dbReference>
<dbReference type="PIRSF" id="PIRSF002741">
    <property type="entry name" value="MppA"/>
    <property type="match status" value="1"/>
</dbReference>
<feature type="domain" description="Solute-binding protein family 5" evidence="3">
    <location>
        <begin position="77"/>
        <end position="439"/>
    </location>
</feature>
<dbReference type="RefSeq" id="WP_339093259.1">
    <property type="nucleotide sequence ID" value="NZ_LR743508.1"/>
</dbReference>
<sequence>MHKRDFNKFLMAAGAMGMLELNLGITRAHGQTRGGTLNSIVQPEPPILNLAISQLTPTQMVAGKIFLSLLTYDVNLKPMPSLARSWTISPDGKTYTFKLEPNAKWHDGKPLTSEDVVYTVKEFLPVTHPRAKAIFGRCESITAPDAQTVVFKLAEPFGPFIGAFDISNLPVMPKHIYAGTDVVKNPANLSPIGSGPFKLKEWVRGSHIHLVRNENYFKPNLPYLDAIIYRVVPDGASRALALENGTVQLTQWTDLELFDAQRLGKKSNLAVTTKGYEYFAPIMWLEINNRTAPLNDKRFRQAVMHAIDRNFIKDKILYGFGKVATGPVNSKTKFYEPNVRKYDFSIEKAKALLDEMGLKPDAKGTRVTVKFPVSPYGEMVQRTCEYIRQSLAKVGIAVVLESTDPGSYTQRISNWDYDLNLSWLYQFGDPALGVTRNYVTSNIRKILFTNTVGYSNAEVDKLADAAATEVDEAKRGALYSQMQKLIVEDVPIAWLVEMEFPTIYDKRIQNLVTTAIGVHESFDTVSFKG</sequence>
<proteinExistence type="inferred from homology"/>
<evidence type="ECO:0000259" key="3">
    <source>
        <dbReference type="Pfam" id="PF00496"/>
    </source>
</evidence>
<dbReference type="Gene3D" id="3.10.105.10">
    <property type="entry name" value="Dipeptide-binding Protein, Domain 3"/>
    <property type="match status" value="1"/>
</dbReference>
<dbReference type="SUPFAM" id="SSF53850">
    <property type="entry name" value="Periplasmic binding protein-like II"/>
    <property type="match status" value="1"/>
</dbReference>
<dbReference type="AlphaFoldDB" id="A0A679JD46"/>
<gene>
    <name evidence="4" type="primary">ddpA</name>
    <name evidence="4" type="ORF">VVAX_05587</name>
</gene>
<dbReference type="CDD" id="cd08517">
    <property type="entry name" value="PBP2_NikA_DppA_OppA_like_13"/>
    <property type="match status" value="1"/>
</dbReference>
<name>A0A679JD46_VARPD</name>
<keyword evidence="2" id="KW-0732">Signal</keyword>
<accession>A0A679JD46</accession>
<comment type="similarity">
    <text evidence="1">Belongs to the bacterial solute-binding protein 5 family.</text>
</comment>